<dbReference type="InterPro" id="IPR039730">
    <property type="entry name" value="Jlp2/Ccd25"/>
</dbReference>
<dbReference type="PANTHER" id="PTHR13049">
    <property type="entry name" value="DUF814-RELATED"/>
    <property type="match status" value="1"/>
</dbReference>
<evidence type="ECO:0000256" key="2">
    <source>
        <dbReference type="SAM" id="MobiDB-lite"/>
    </source>
</evidence>
<keyword evidence="5" id="KW-1185">Reference proteome</keyword>
<dbReference type="PANTHER" id="PTHR13049:SF2">
    <property type="entry name" value="COILED-COIL DOMAIN-CONTAINING PROTEIN 25"/>
    <property type="match status" value="1"/>
</dbReference>
<evidence type="ECO:0000313" key="5">
    <source>
        <dbReference type="Proteomes" id="UP000078348"/>
    </source>
</evidence>
<evidence type="ECO:0000256" key="1">
    <source>
        <dbReference type="ARBA" id="ARBA00008998"/>
    </source>
</evidence>
<evidence type="ECO:0000259" key="3">
    <source>
        <dbReference type="Pfam" id="PF05670"/>
    </source>
</evidence>
<dbReference type="OrthoDB" id="200398at2759"/>
<sequence length="215" mass="25608">MVFYYTIRGGYKCYMGKDKYENEDLIAYGWPEDVWFHVDDVSSAHVYIRLNKGETIDDIPEETLEDVFQLVKNHSISGCKMPKVNIVYTNWSNLRKGQDMDTGTIGFFNMKAVHKKIGVSRDRMIVNRIEKTKVEAQPDFKKEREERDAKELREKKKEFKEQRIREKAEEEENRKKKEAMSYDRIFEHTELMDYNDFMDKSGDVTASKAYEEDFM</sequence>
<comment type="similarity">
    <text evidence="1">Belongs to the CCDC25 family.</text>
</comment>
<feature type="region of interest" description="Disordered" evidence="2">
    <location>
        <begin position="136"/>
        <end position="179"/>
    </location>
</feature>
<dbReference type="Proteomes" id="UP000078348">
    <property type="component" value="Unassembled WGS sequence"/>
</dbReference>
<proteinExistence type="inferred from homology"/>
<organism evidence="4 5">
    <name type="scientific">Blastocystis sp. subtype 1 (strain ATCC 50177 / NandII)</name>
    <dbReference type="NCBI Taxonomy" id="478820"/>
    <lineage>
        <taxon>Eukaryota</taxon>
        <taxon>Sar</taxon>
        <taxon>Stramenopiles</taxon>
        <taxon>Bigyra</taxon>
        <taxon>Opalozoa</taxon>
        <taxon>Opalinata</taxon>
        <taxon>Blastocystidae</taxon>
        <taxon>Blastocystis</taxon>
    </lineage>
</organism>
<comment type="caution">
    <text evidence="4">The sequence shown here is derived from an EMBL/GenBank/DDBJ whole genome shotgun (WGS) entry which is preliminary data.</text>
</comment>
<dbReference type="STRING" id="478820.A0A196S983"/>
<reference evidence="4 5" key="1">
    <citation type="submission" date="2016-05" db="EMBL/GenBank/DDBJ databases">
        <title>Nuclear genome of Blastocystis sp. subtype 1 NandII.</title>
        <authorList>
            <person name="Gentekaki E."/>
            <person name="Curtis B."/>
            <person name="Stairs C."/>
            <person name="Eme L."/>
            <person name="Herman E."/>
            <person name="Klimes V."/>
            <person name="Arias M.C."/>
            <person name="Elias M."/>
            <person name="Hilliou F."/>
            <person name="Klute M."/>
            <person name="Malik S.-B."/>
            <person name="Pightling A."/>
            <person name="Rachubinski R."/>
            <person name="Salas D."/>
            <person name="Schlacht A."/>
            <person name="Suga H."/>
            <person name="Archibald J."/>
            <person name="Ball S.G."/>
            <person name="Clark G."/>
            <person name="Dacks J."/>
            <person name="Van Der Giezen M."/>
            <person name="Tsaousis A."/>
            <person name="Roger A."/>
        </authorList>
    </citation>
    <scope>NUCLEOTIDE SEQUENCE [LARGE SCALE GENOMIC DNA]</scope>
    <source>
        <strain evidence="5">ATCC 50177 / NandII</strain>
    </source>
</reference>
<accession>A0A196S983</accession>
<dbReference type="InterPro" id="IPR008532">
    <property type="entry name" value="NFACT_RNA-bd"/>
</dbReference>
<dbReference type="EMBL" id="LXWW01000528">
    <property type="protein sequence ID" value="OAO12647.1"/>
    <property type="molecule type" value="Genomic_DNA"/>
</dbReference>
<protein>
    <recommendedName>
        <fullName evidence="3">NFACT RNA-binding domain-containing protein</fullName>
    </recommendedName>
</protein>
<feature type="domain" description="NFACT RNA-binding" evidence="3">
    <location>
        <begin position="1"/>
        <end position="107"/>
    </location>
</feature>
<dbReference type="AlphaFoldDB" id="A0A196S983"/>
<evidence type="ECO:0000313" key="4">
    <source>
        <dbReference type="EMBL" id="OAO12647.1"/>
    </source>
</evidence>
<gene>
    <name evidence="4" type="ORF">AV274_5643</name>
</gene>
<name>A0A196S983_BLAHN</name>
<dbReference type="Pfam" id="PF05670">
    <property type="entry name" value="NFACT-R_1"/>
    <property type="match status" value="1"/>
</dbReference>